<dbReference type="SUPFAM" id="SSF49777">
    <property type="entry name" value="PEBP-like"/>
    <property type="match status" value="1"/>
</dbReference>
<protein>
    <submittedName>
        <fullName evidence="1">Uncharacterized protein</fullName>
    </submittedName>
</protein>
<dbReference type="AlphaFoldDB" id="A0A7Y0E2P3"/>
<proteinExistence type="predicted"/>
<reference evidence="1 2" key="1">
    <citation type="submission" date="2020-04" db="EMBL/GenBank/DDBJ databases">
        <title>Rhodospirillaceae bacterium KN72 isolated from deep sea.</title>
        <authorList>
            <person name="Zhang D.-C."/>
        </authorList>
    </citation>
    <scope>NUCLEOTIDE SEQUENCE [LARGE SCALE GENOMIC DNA]</scope>
    <source>
        <strain evidence="1 2">KN72</strain>
    </source>
</reference>
<name>A0A7Y0E2P3_9PROT</name>
<dbReference type="InterPro" id="IPR036610">
    <property type="entry name" value="PEBP-like_sf"/>
</dbReference>
<evidence type="ECO:0000313" key="1">
    <source>
        <dbReference type="EMBL" id="NMM46135.1"/>
    </source>
</evidence>
<gene>
    <name evidence="1" type="ORF">HH303_16705</name>
</gene>
<keyword evidence="2" id="KW-1185">Reference proteome</keyword>
<organism evidence="1 2">
    <name type="scientific">Pacificispira spongiicola</name>
    <dbReference type="NCBI Taxonomy" id="2729598"/>
    <lineage>
        <taxon>Bacteria</taxon>
        <taxon>Pseudomonadati</taxon>
        <taxon>Pseudomonadota</taxon>
        <taxon>Alphaproteobacteria</taxon>
        <taxon>Rhodospirillales</taxon>
        <taxon>Rhodospirillaceae</taxon>
        <taxon>Pacificispira</taxon>
    </lineage>
</organism>
<dbReference type="RefSeq" id="WP_169626521.1">
    <property type="nucleotide sequence ID" value="NZ_JABBNT010000005.1"/>
</dbReference>
<accession>A0A7Y0E2P3</accession>
<evidence type="ECO:0000313" key="2">
    <source>
        <dbReference type="Proteomes" id="UP000539372"/>
    </source>
</evidence>
<dbReference type="EMBL" id="JABBNT010000005">
    <property type="protein sequence ID" value="NMM46135.1"/>
    <property type="molecule type" value="Genomic_DNA"/>
</dbReference>
<sequence length="153" mass="16398">MFAANLTAEFLDSAWDGKHIPDGQQCQEFDGAGATPPLRLSGLPDGTNAILLFFNDEDYEPLSTGGGHGIVGFEVAPKDGRVDLPAVPGGTTDMPDGVWLEAENRDDIGEAGYLAPCSGGEGNLYSVRIEAVRYLDDDHYDVLSEGYLQLGRY</sequence>
<dbReference type="Gene3D" id="3.90.280.10">
    <property type="entry name" value="PEBP-like"/>
    <property type="match status" value="1"/>
</dbReference>
<comment type="caution">
    <text evidence="1">The sequence shown here is derived from an EMBL/GenBank/DDBJ whole genome shotgun (WGS) entry which is preliminary data.</text>
</comment>
<dbReference type="Proteomes" id="UP000539372">
    <property type="component" value="Unassembled WGS sequence"/>
</dbReference>